<dbReference type="Pfam" id="PF10228">
    <property type="entry name" value="HPF1"/>
    <property type="match status" value="2"/>
</dbReference>
<gene>
    <name evidence="8" type="ORF">MNOR_LOCUS22435</name>
</gene>
<keyword evidence="9" id="KW-1185">Reference proteome</keyword>
<accession>A0AAV2REB5</accession>
<evidence type="ECO:0000256" key="1">
    <source>
        <dbReference type="ARBA" id="ARBA00004123"/>
    </source>
</evidence>
<dbReference type="EMBL" id="CAXKWB010018869">
    <property type="protein sequence ID" value="CAL4121319.1"/>
    <property type="molecule type" value="Genomic_DNA"/>
</dbReference>
<keyword evidence="4" id="KW-0158">Chromosome</keyword>
<keyword evidence="5" id="KW-0539">Nucleus</keyword>
<dbReference type="InterPro" id="IPR019361">
    <property type="entry name" value="HPF1"/>
</dbReference>
<evidence type="ECO:0000313" key="9">
    <source>
        <dbReference type="Proteomes" id="UP001497623"/>
    </source>
</evidence>
<dbReference type="InterPro" id="IPR019406">
    <property type="entry name" value="APLF_PBZ"/>
</dbReference>
<evidence type="ECO:0000256" key="5">
    <source>
        <dbReference type="ARBA" id="ARBA00023242"/>
    </source>
</evidence>
<reference evidence="8 9" key="1">
    <citation type="submission" date="2024-05" db="EMBL/GenBank/DDBJ databases">
        <authorList>
            <person name="Wallberg A."/>
        </authorList>
    </citation>
    <scope>NUCLEOTIDE SEQUENCE [LARGE SCALE GENOMIC DNA]</scope>
</reference>
<dbReference type="Pfam" id="PF10283">
    <property type="entry name" value="zf-CCHH"/>
    <property type="match status" value="1"/>
</dbReference>
<organism evidence="8 9">
    <name type="scientific">Meganyctiphanes norvegica</name>
    <name type="common">Northern krill</name>
    <name type="synonym">Thysanopoda norvegica</name>
    <dbReference type="NCBI Taxonomy" id="48144"/>
    <lineage>
        <taxon>Eukaryota</taxon>
        <taxon>Metazoa</taxon>
        <taxon>Ecdysozoa</taxon>
        <taxon>Arthropoda</taxon>
        <taxon>Crustacea</taxon>
        <taxon>Multicrustacea</taxon>
        <taxon>Malacostraca</taxon>
        <taxon>Eumalacostraca</taxon>
        <taxon>Eucarida</taxon>
        <taxon>Euphausiacea</taxon>
        <taxon>Euphausiidae</taxon>
        <taxon>Meganyctiphanes</taxon>
    </lineage>
</organism>
<evidence type="ECO:0000256" key="3">
    <source>
        <dbReference type="ARBA" id="ARBA00010803"/>
    </source>
</evidence>
<feature type="domain" description="PBZ-type" evidence="7">
    <location>
        <begin position="19"/>
        <end position="44"/>
    </location>
</feature>
<dbReference type="PANTHER" id="PTHR13386:SF1">
    <property type="entry name" value="HISTONE PARYLATION FACTOR 1"/>
    <property type="match status" value="1"/>
</dbReference>
<comment type="similarity">
    <text evidence="3">Belongs to the HPF1 family.</text>
</comment>
<feature type="compositionally biased region" description="Acidic residues" evidence="6">
    <location>
        <begin position="105"/>
        <end position="119"/>
    </location>
</feature>
<feature type="region of interest" description="Disordered" evidence="6">
    <location>
        <begin position="27"/>
        <end position="126"/>
    </location>
</feature>
<dbReference type="Proteomes" id="UP001497623">
    <property type="component" value="Unassembled WGS sequence"/>
</dbReference>
<dbReference type="PANTHER" id="PTHR13386">
    <property type="entry name" value="HISTONE PARYLATION FACTOR 1"/>
    <property type="match status" value="1"/>
</dbReference>
<name>A0AAV2REB5_MEGNR</name>
<comment type="subcellular location">
    <subcellularLocation>
        <location evidence="2">Chromosome</location>
    </subcellularLocation>
    <subcellularLocation>
        <location evidence="1">Nucleus</location>
    </subcellularLocation>
</comment>
<evidence type="ECO:0000313" key="8">
    <source>
        <dbReference type="EMBL" id="CAL4121319.1"/>
    </source>
</evidence>
<feature type="compositionally biased region" description="Basic residues" evidence="6">
    <location>
        <begin position="33"/>
        <end position="45"/>
    </location>
</feature>
<dbReference type="GO" id="GO:0042393">
    <property type="term" value="F:histone binding"/>
    <property type="evidence" value="ECO:0007669"/>
    <property type="project" value="InterPro"/>
</dbReference>
<feature type="non-terminal residue" evidence="8">
    <location>
        <position position="439"/>
    </location>
</feature>
<dbReference type="GO" id="GO:0006974">
    <property type="term" value="P:DNA damage response"/>
    <property type="evidence" value="ECO:0007669"/>
    <property type="project" value="InterPro"/>
</dbReference>
<protein>
    <recommendedName>
        <fullName evidence="7">PBZ-type domain-containing protein</fullName>
    </recommendedName>
</protein>
<evidence type="ECO:0000259" key="7">
    <source>
        <dbReference type="Pfam" id="PF10283"/>
    </source>
</evidence>
<dbReference type="GO" id="GO:0005694">
    <property type="term" value="C:chromosome"/>
    <property type="evidence" value="ECO:0007669"/>
    <property type="project" value="UniProtKB-SubCell"/>
</dbReference>
<evidence type="ECO:0000256" key="6">
    <source>
        <dbReference type="SAM" id="MobiDB-lite"/>
    </source>
</evidence>
<dbReference type="AlphaFoldDB" id="A0AAV2REB5"/>
<dbReference type="GO" id="GO:0005634">
    <property type="term" value="C:nucleus"/>
    <property type="evidence" value="ECO:0007669"/>
    <property type="project" value="UniProtKB-SubCell"/>
</dbReference>
<sequence>MAGIKENTDLWEEYQNDTRISCKYGLGCYQKNPQHHKRFKHPPKRKISESDSEEKESDSPPKKQQRREDDEDSTLSNAAEPRKNDQSVSDNEDDSPQSETLKPETEEDEAGSDEDEDEVILTPSPEDVRESIKQKFLLDMPDDFYDFWEFCSTINKENPEDALSCGGLQLVGPYDVLTGKLKKLNKRSLSQYLCHWRYYHDPPEFQIQGGRFLSPYSVGYKGEGLRRGPIPLGPRGSLTIQPSFRDYLPDHISKIMYLAHFNMAIKDADPFKKTSLQKLQKEIESFANDKEYSLATKTPEMKARDKKKVTNSFHGAGIVVPFDKKTDVGYREIPETNADLKRMLRRIKEAKSDDDRLKRYDDLQELITNVQWANDEGDFGMGLELGIDLLMFGGEEFHSSIRHLLSVAYDLLNRQPFATIIESSLTATKAKKEEEKMLQ</sequence>
<evidence type="ECO:0000256" key="4">
    <source>
        <dbReference type="ARBA" id="ARBA00022454"/>
    </source>
</evidence>
<dbReference type="GO" id="GO:0072572">
    <property type="term" value="F:poly-ADP-D-ribose binding"/>
    <property type="evidence" value="ECO:0007669"/>
    <property type="project" value="TreeGrafter"/>
</dbReference>
<comment type="caution">
    <text evidence="8">The sequence shown here is derived from an EMBL/GenBank/DDBJ whole genome shotgun (WGS) entry which is preliminary data.</text>
</comment>
<proteinExistence type="inferred from homology"/>
<evidence type="ECO:0000256" key="2">
    <source>
        <dbReference type="ARBA" id="ARBA00004286"/>
    </source>
</evidence>